<dbReference type="Proteomes" id="UP000826793">
    <property type="component" value="Unassembled WGS sequence"/>
</dbReference>
<evidence type="ECO:0000313" key="2">
    <source>
        <dbReference type="EMBL" id="HJB97233.1"/>
    </source>
</evidence>
<reference evidence="2" key="2">
    <citation type="submission" date="2021-04" db="EMBL/GenBank/DDBJ databases">
        <authorList>
            <person name="Gilroy R."/>
        </authorList>
    </citation>
    <scope>NUCLEOTIDE SEQUENCE</scope>
    <source>
        <strain evidence="2">CHK185-1770</strain>
    </source>
</reference>
<dbReference type="EMBL" id="DWXG01000009">
    <property type="protein sequence ID" value="HJB97233.1"/>
    <property type="molecule type" value="Genomic_DNA"/>
</dbReference>
<name>A0A9D2SF29_9FIRM</name>
<evidence type="ECO:0000313" key="3">
    <source>
        <dbReference type="Proteomes" id="UP000826793"/>
    </source>
</evidence>
<accession>A0A9D2SF29</accession>
<organism evidence="2 3">
    <name type="scientific">Candidatus Acutalibacter pullicola</name>
    <dbReference type="NCBI Taxonomy" id="2838417"/>
    <lineage>
        <taxon>Bacteria</taxon>
        <taxon>Bacillati</taxon>
        <taxon>Bacillota</taxon>
        <taxon>Clostridia</taxon>
        <taxon>Eubacteriales</taxon>
        <taxon>Acutalibacteraceae</taxon>
        <taxon>Acutalibacter</taxon>
    </lineage>
</organism>
<keyword evidence="1" id="KW-0472">Membrane</keyword>
<evidence type="ECO:0000256" key="1">
    <source>
        <dbReference type="SAM" id="Phobius"/>
    </source>
</evidence>
<evidence type="ECO:0008006" key="4">
    <source>
        <dbReference type="Google" id="ProtNLM"/>
    </source>
</evidence>
<comment type="caution">
    <text evidence="2">The sequence shown here is derived from an EMBL/GenBank/DDBJ whole genome shotgun (WGS) entry which is preliminary data.</text>
</comment>
<sequence>MGKLKIRVALGVALGAALLVLAGLMDSLWDMGDFENLIFFLGIAALALGLLVFFGSRKRVWSGVAGHPENVTAQTAFAMQVAFEEERMLAKAGRRAAGYVNTGALPFLLAAVVCFAGFGVSLLL</sequence>
<keyword evidence="1" id="KW-1133">Transmembrane helix</keyword>
<gene>
    <name evidence="2" type="ORF">H9710_01505</name>
</gene>
<dbReference type="AlphaFoldDB" id="A0A9D2SF29"/>
<protein>
    <recommendedName>
        <fullName evidence="4">DUF3899 domain-containing protein</fullName>
    </recommendedName>
</protein>
<proteinExistence type="predicted"/>
<reference evidence="2" key="1">
    <citation type="journal article" date="2021" name="PeerJ">
        <title>Extensive microbial diversity within the chicken gut microbiome revealed by metagenomics and culture.</title>
        <authorList>
            <person name="Gilroy R."/>
            <person name="Ravi A."/>
            <person name="Getino M."/>
            <person name="Pursley I."/>
            <person name="Horton D.L."/>
            <person name="Alikhan N.F."/>
            <person name="Baker D."/>
            <person name="Gharbi K."/>
            <person name="Hall N."/>
            <person name="Watson M."/>
            <person name="Adriaenssens E.M."/>
            <person name="Foster-Nyarko E."/>
            <person name="Jarju S."/>
            <person name="Secka A."/>
            <person name="Antonio M."/>
            <person name="Oren A."/>
            <person name="Chaudhuri R.R."/>
            <person name="La Ragione R."/>
            <person name="Hildebrand F."/>
            <person name="Pallen M.J."/>
        </authorList>
    </citation>
    <scope>NUCLEOTIDE SEQUENCE</scope>
    <source>
        <strain evidence="2">CHK185-1770</strain>
    </source>
</reference>
<feature type="transmembrane region" description="Helical" evidence="1">
    <location>
        <begin position="96"/>
        <end position="123"/>
    </location>
</feature>
<feature type="transmembrane region" description="Helical" evidence="1">
    <location>
        <begin position="38"/>
        <end position="55"/>
    </location>
</feature>
<keyword evidence="1" id="KW-0812">Transmembrane</keyword>